<protein>
    <submittedName>
        <fullName evidence="1">Short subunit dehydrogenase</fullName>
    </submittedName>
</protein>
<dbReference type="Pfam" id="PF00106">
    <property type="entry name" value="adh_short"/>
    <property type="match status" value="1"/>
</dbReference>
<evidence type="ECO:0000313" key="1">
    <source>
        <dbReference type="EMBL" id="TDU25577.1"/>
    </source>
</evidence>
<reference evidence="1 2" key="1">
    <citation type="submission" date="2019-03" db="EMBL/GenBank/DDBJ databases">
        <title>Genomic Encyclopedia of Type Strains, Phase IV (KMG-IV): sequencing the most valuable type-strain genomes for metagenomic binning, comparative biology and taxonomic classification.</title>
        <authorList>
            <person name="Goeker M."/>
        </authorList>
    </citation>
    <scope>NUCLEOTIDE SEQUENCE [LARGE SCALE GENOMIC DNA]</scope>
    <source>
        <strain evidence="1 2">DSM 26377</strain>
    </source>
</reference>
<keyword evidence="2" id="KW-1185">Reference proteome</keyword>
<dbReference type="PRINTS" id="PR00081">
    <property type="entry name" value="GDHRDH"/>
</dbReference>
<sequence>MKPTRSRCAIVGAGEGLGVALAKAFAQDGHDLLLVGRTADGQARAKEAAIAAGAQVQVVEADARDPNALARAFEGAEVEVLIYNPRGPLTFKPPIDVTTEELQDVLSLEVVGAFAAAKAVLPAMIARGQGTIIFSSATAALRGSGRNLLYAAGKFGLRGMSQSLAKAYAVKGVHVVHVRLDCALDVPIVKSMMGSKYDKTRTANPDDVARNYVWVHRQPRSAWSNEIELRPYTEDWTY</sequence>
<dbReference type="PANTHER" id="PTHR43431">
    <property type="entry name" value="OXIDOREDUCTASE, SHORT CHAIN DEHYDROGENASE/REDUCTASE FAMILY (AFU_ORTHOLOGUE AFUA_5G14000)"/>
    <property type="match status" value="1"/>
</dbReference>
<organism evidence="1 2">
    <name type="scientific">Panacagrimonas perspica</name>
    <dbReference type="NCBI Taxonomy" id="381431"/>
    <lineage>
        <taxon>Bacteria</taxon>
        <taxon>Pseudomonadati</taxon>
        <taxon>Pseudomonadota</taxon>
        <taxon>Gammaproteobacteria</taxon>
        <taxon>Nevskiales</taxon>
        <taxon>Nevskiaceae</taxon>
        <taxon>Panacagrimonas</taxon>
    </lineage>
</organism>
<dbReference type="InterPro" id="IPR036291">
    <property type="entry name" value="NAD(P)-bd_dom_sf"/>
</dbReference>
<gene>
    <name evidence="1" type="ORF">DFR24_4016</name>
</gene>
<dbReference type="Proteomes" id="UP000295341">
    <property type="component" value="Unassembled WGS sequence"/>
</dbReference>
<dbReference type="SUPFAM" id="SSF51735">
    <property type="entry name" value="NAD(P)-binding Rossmann-fold domains"/>
    <property type="match status" value="1"/>
</dbReference>
<name>A0A4R7NWR6_9GAMM</name>
<dbReference type="PROSITE" id="PS00061">
    <property type="entry name" value="ADH_SHORT"/>
    <property type="match status" value="1"/>
</dbReference>
<dbReference type="EMBL" id="SOBT01000011">
    <property type="protein sequence ID" value="TDU25577.1"/>
    <property type="molecule type" value="Genomic_DNA"/>
</dbReference>
<proteinExistence type="predicted"/>
<dbReference type="PANTHER" id="PTHR43431:SF7">
    <property type="entry name" value="OXIDOREDUCTASE, SHORT CHAIN DEHYDROGENASE_REDUCTASE FAMILY (AFU_ORTHOLOGUE AFUA_5G14000)"/>
    <property type="match status" value="1"/>
</dbReference>
<evidence type="ECO:0000313" key="2">
    <source>
        <dbReference type="Proteomes" id="UP000295341"/>
    </source>
</evidence>
<dbReference type="AlphaFoldDB" id="A0A4R7NWR6"/>
<dbReference type="OrthoDB" id="5513072at2"/>
<comment type="caution">
    <text evidence="1">The sequence shown here is derived from an EMBL/GenBank/DDBJ whole genome shotgun (WGS) entry which is preliminary data.</text>
</comment>
<dbReference type="RefSeq" id="WP_133883188.1">
    <property type="nucleotide sequence ID" value="NZ_MWIN01000008.1"/>
</dbReference>
<dbReference type="Gene3D" id="3.40.50.720">
    <property type="entry name" value="NAD(P)-binding Rossmann-like Domain"/>
    <property type="match status" value="1"/>
</dbReference>
<dbReference type="InterPro" id="IPR020904">
    <property type="entry name" value="Sc_DH/Rdtase_CS"/>
</dbReference>
<dbReference type="InterPro" id="IPR002347">
    <property type="entry name" value="SDR_fam"/>
</dbReference>
<accession>A0A4R7NWR6</accession>